<keyword evidence="3" id="KW-0804">Transcription</keyword>
<dbReference type="CDD" id="cd07377">
    <property type="entry name" value="WHTH_GntR"/>
    <property type="match status" value="1"/>
</dbReference>
<evidence type="ECO:0000313" key="7">
    <source>
        <dbReference type="EMBL" id="GFE07148.1"/>
    </source>
</evidence>
<dbReference type="InterPro" id="IPR028978">
    <property type="entry name" value="Chorismate_lyase_/UTRA_dom_sf"/>
</dbReference>
<evidence type="ECO:0000259" key="6">
    <source>
        <dbReference type="PROSITE" id="PS51186"/>
    </source>
</evidence>
<dbReference type="Proteomes" id="UP000435837">
    <property type="component" value="Unassembled WGS sequence"/>
</dbReference>
<dbReference type="EMBL" id="BLIN01000004">
    <property type="protein sequence ID" value="GFE07148.1"/>
    <property type="molecule type" value="Genomic_DNA"/>
</dbReference>
<feature type="region of interest" description="Disordered" evidence="4">
    <location>
        <begin position="410"/>
        <end position="453"/>
    </location>
</feature>
<organism evidence="7 8">
    <name type="scientific">Streptomyces caniferus</name>
    <dbReference type="NCBI Taxonomy" id="285557"/>
    <lineage>
        <taxon>Bacteria</taxon>
        <taxon>Bacillati</taxon>
        <taxon>Actinomycetota</taxon>
        <taxon>Actinomycetes</taxon>
        <taxon>Kitasatosporales</taxon>
        <taxon>Streptomycetaceae</taxon>
        <taxon>Streptomyces</taxon>
    </lineage>
</organism>
<dbReference type="OrthoDB" id="3214900at2"/>
<dbReference type="SUPFAM" id="SSF55729">
    <property type="entry name" value="Acyl-CoA N-acyltransferases (Nat)"/>
    <property type="match status" value="1"/>
</dbReference>
<dbReference type="InterPro" id="IPR000524">
    <property type="entry name" value="Tscrpt_reg_HTH_GntR"/>
</dbReference>
<dbReference type="InterPro" id="IPR050679">
    <property type="entry name" value="Bact_HTH_transcr_reg"/>
</dbReference>
<sequence length="453" mass="50801">MAVSGRARALYQRIADEIRDQIMDGTLGAGARLPTEAELASKWSTTRTTAVQGLKVLVNEGLIVSDRPRGYFVRSRRPMVYRPQAEFWKRPLSPEMDAFLTQMSEEGREADQHIEVAVETPGKHVRERLQLGEDELVVVRRRVRFVDGVPYNTNDSHFPLTLVQNSEIMRPDDIARGANAVLAELGYEQVRALDEIHVRMPTPAEADRLQLGPGTPVAVHLCTGYTEDGKPVRTVMNVLPGDRHVITYERSRQRLGSEPTIRQAEEQDLPIVVELWEHAASWLRERGIDQWQYAPREDRIRANLAAGECWIVEVDRTPVATITVDGHADGDFWSPDEAAEAALYVHRMVVRRDVAGLDLGSAMLDWASKRAADQGKTWLRLDAWRSNDGLRTYYSNRGFTHVRTVEAEGRSSGALFQRPAGHVRGVGPEVRGAGGQTRDQVSRASGIWAHTPR</sequence>
<dbReference type="PRINTS" id="PR00035">
    <property type="entry name" value="HTHGNTR"/>
</dbReference>
<dbReference type="SMART" id="SM00866">
    <property type="entry name" value="UTRA"/>
    <property type="match status" value="1"/>
</dbReference>
<feature type="domain" description="N-acetyltransferase" evidence="6">
    <location>
        <begin position="259"/>
        <end position="421"/>
    </location>
</feature>
<proteinExistence type="predicted"/>
<comment type="caution">
    <text evidence="7">The sequence shown here is derived from an EMBL/GenBank/DDBJ whole genome shotgun (WGS) entry which is preliminary data.</text>
</comment>
<dbReference type="InterPro" id="IPR036390">
    <property type="entry name" value="WH_DNA-bd_sf"/>
</dbReference>
<evidence type="ECO:0000259" key="5">
    <source>
        <dbReference type="PROSITE" id="PS50949"/>
    </source>
</evidence>
<evidence type="ECO:0000256" key="2">
    <source>
        <dbReference type="ARBA" id="ARBA00023125"/>
    </source>
</evidence>
<reference evidence="7 8" key="1">
    <citation type="submission" date="2019-12" db="EMBL/GenBank/DDBJ databases">
        <title>Whole genome shotgun sequence of Streptomyces caniferus NBRC 15389.</title>
        <authorList>
            <person name="Ichikawa N."/>
            <person name="Kimura A."/>
            <person name="Kitahashi Y."/>
            <person name="Komaki H."/>
            <person name="Tamura T."/>
        </authorList>
    </citation>
    <scope>NUCLEOTIDE SEQUENCE [LARGE SCALE GENOMIC DNA]</scope>
    <source>
        <strain evidence="7 8">NBRC 15389</strain>
    </source>
</reference>
<keyword evidence="1" id="KW-0805">Transcription regulation</keyword>
<dbReference type="Pfam" id="PF07702">
    <property type="entry name" value="UTRA"/>
    <property type="match status" value="1"/>
</dbReference>
<dbReference type="PANTHER" id="PTHR44846:SF17">
    <property type="entry name" value="GNTR-FAMILY TRANSCRIPTIONAL REGULATOR"/>
    <property type="match status" value="1"/>
</dbReference>
<protein>
    <recommendedName>
        <fullName evidence="9">GntR family transcriptional regulator</fullName>
    </recommendedName>
</protein>
<evidence type="ECO:0000256" key="3">
    <source>
        <dbReference type="ARBA" id="ARBA00023163"/>
    </source>
</evidence>
<gene>
    <name evidence="7" type="ORF">Scani_34160</name>
</gene>
<dbReference type="InterPro" id="IPR000182">
    <property type="entry name" value="GNAT_dom"/>
</dbReference>
<dbReference type="Gene3D" id="3.40.1410.10">
    <property type="entry name" value="Chorismate lyase-like"/>
    <property type="match status" value="1"/>
</dbReference>
<accession>A0A640S7V5</accession>
<evidence type="ECO:0008006" key="9">
    <source>
        <dbReference type="Google" id="ProtNLM"/>
    </source>
</evidence>
<dbReference type="GO" id="GO:0003700">
    <property type="term" value="F:DNA-binding transcription factor activity"/>
    <property type="evidence" value="ECO:0007669"/>
    <property type="project" value="InterPro"/>
</dbReference>
<dbReference type="Pfam" id="PF00392">
    <property type="entry name" value="GntR"/>
    <property type="match status" value="1"/>
</dbReference>
<evidence type="ECO:0000256" key="4">
    <source>
        <dbReference type="SAM" id="MobiDB-lite"/>
    </source>
</evidence>
<dbReference type="Pfam" id="PF00583">
    <property type="entry name" value="Acetyltransf_1"/>
    <property type="match status" value="1"/>
</dbReference>
<dbReference type="CDD" id="cd04301">
    <property type="entry name" value="NAT_SF"/>
    <property type="match status" value="1"/>
</dbReference>
<dbReference type="InterPro" id="IPR016181">
    <property type="entry name" value="Acyl_CoA_acyltransferase"/>
</dbReference>
<dbReference type="GO" id="GO:0045892">
    <property type="term" value="P:negative regulation of DNA-templated transcription"/>
    <property type="evidence" value="ECO:0007669"/>
    <property type="project" value="TreeGrafter"/>
</dbReference>
<keyword evidence="2" id="KW-0238">DNA-binding</keyword>
<evidence type="ECO:0000313" key="8">
    <source>
        <dbReference type="Proteomes" id="UP000435837"/>
    </source>
</evidence>
<dbReference type="InterPro" id="IPR036388">
    <property type="entry name" value="WH-like_DNA-bd_sf"/>
</dbReference>
<dbReference type="PROSITE" id="PS50949">
    <property type="entry name" value="HTH_GNTR"/>
    <property type="match status" value="1"/>
</dbReference>
<evidence type="ECO:0000256" key="1">
    <source>
        <dbReference type="ARBA" id="ARBA00023015"/>
    </source>
</evidence>
<dbReference type="GO" id="GO:0003677">
    <property type="term" value="F:DNA binding"/>
    <property type="evidence" value="ECO:0007669"/>
    <property type="project" value="UniProtKB-KW"/>
</dbReference>
<dbReference type="GO" id="GO:0016747">
    <property type="term" value="F:acyltransferase activity, transferring groups other than amino-acyl groups"/>
    <property type="evidence" value="ECO:0007669"/>
    <property type="project" value="InterPro"/>
</dbReference>
<dbReference type="Gene3D" id="1.10.10.10">
    <property type="entry name" value="Winged helix-like DNA-binding domain superfamily/Winged helix DNA-binding domain"/>
    <property type="match status" value="1"/>
</dbReference>
<dbReference type="RefSeq" id="WP_159476252.1">
    <property type="nucleotide sequence ID" value="NZ_BAAATH010000025.1"/>
</dbReference>
<dbReference type="Gene3D" id="3.40.630.30">
    <property type="match status" value="1"/>
</dbReference>
<dbReference type="SUPFAM" id="SSF64288">
    <property type="entry name" value="Chorismate lyase-like"/>
    <property type="match status" value="1"/>
</dbReference>
<dbReference type="SMART" id="SM00345">
    <property type="entry name" value="HTH_GNTR"/>
    <property type="match status" value="1"/>
</dbReference>
<feature type="domain" description="HTH gntR-type" evidence="5">
    <location>
        <begin position="8"/>
        <end position="76"/>
    </location>
</feature>
<dbReference type="InterPro" id="IPR011663">
    <property type="entry name" value="UTRA"/>
</dbReference>
<dbReference type="PROSITE" id="PS51186">
    <property type="entry name" value="GNAT"/>
    <property type="match status" value="1"/>
</dbReference>
<dbReference type="SUPFAM" id="SSF46785">
    <property type="entry name" value="Winged helix' DNA-binding domain"/>
    <property type="match status" value="1"/>
</dbReference>
<name>A0A640S7V5_9ACTN</name>
<dbReference type="AlphaFoldDB" id="A0A640S7V5"/>
<dbReference type="PANTHER" id="PTHR44846">
    <property type="entry name" value="MANNOSYL-D-GLYCERATE TRANSPORT/METABOLISM SYSTEM REPRESSOR MNGR-RELATED"/>
    <property type="match status" value="1"/>
</dbReference>